<dbReference type="AlphaFoldDB" id="A0A5K7ZV38"/>
<dbReference type="InterPro" id="IPR027417">
    <property type="entry name" value="P-loop_NTPase"/>
</dbReference>
<feature type="compositionally biased region" description="Polar residues" evidence="1">
    <location>
        <begin position="344"/>
        <end position="353"/>
    </location>
</feature>
<dbReference type="GO" id="GO:0016887">
    <property type="term" value="F:ATP hydrolysis activity"/>
    <property type="evidence" value="ECO:0007669"/>
    <property type="project" value="InterPro"/>
</dbReference>
<dbReference type="InterPro" id="IPR003593">
    <property type="entry name" value="AAA+_ATPase"/>
</dbReference>
<evidence type="ECO:0000313" key="4">
    <source>
        <dbReference type="EMBL" id="BBO84031.1"/>
    </source>
</evidence>
<keyword evidence="2" id="KW-1133">Transmembrane helix</keyword>
<feature type="compositionally biased region" description="Pro residues" evidence="1">
    <location>
        <begin position="463"/>
        <end position="472"/>
    </location>
</feature>
<evidence type="ECO:0000256" key="1">
    <source>
        <dbReference type="SAM" id="MobiDB-lite"/>
    </source>
</evidence>
<organism evidence="4 5">
    <name type="scientific">Desulfosarcina ovata subsp. sediminis</name>
    <dbReference type="NCBI Taxonomy" id="885957"/>
    <lineage>
        <taxon>Bacteria</taxon>
        <taxon>Pseudomonadati</taxon>
        <taxon>Thermodesulfobacteriota</taxon>
        <taxon>Desulfobacteria</taxon>
        <taxon>Desulfobacterales</taxon>
        <taxon>Desulfosarcinaceae</taxon>
        <taxon>Desulfosarcina</taxon>
    </lineage>
</organism>
<dbReference type="SMART" id="SM00382">
    <property type="entry name" value="AAA"/>
    <property type="match status" value="1"/>
</dbReference>
<dbReference type="Proteomes" id="UP000425960">
    <property type="component" value="Chromosome"/>
</dbReference>
<feature type="transmembrane region" description="Helical" evidence="2">
    <location>
        <begin position="298"/>
        <end position="318"/>
    </location>
</feature>
<name>A0A5K7ZV38_9BACT</name>
<proteinExistence type="predicted"/>
<dbReference type="KEGG" id="dov:DSCO28_45970"/>
<keyword evidence="2" id="KW-0812">Transmembrane</keyword>
<accession>A0A5K7ZV38</accession>
<dbReference type="PANTHER" id="PTHR35894">
    <property type="entry name" value="GENERAL SECRETION PATHWAY PROTEIN A-RELATED"/>
    <property type="match status" value="1"/>
</dbReference>
<keyword evidence="2" id="KW-0472">Membrane</keyword>
<dbReference type="Pfam" id="PF13401">
    <property type="entry name" value="AAA_22"/>
    <property type="match status" value="1"/>
</dbReference>
<feature type="compositionally biased region" description="Basic and acidic residues" evidence="1">
    <location>
        <begin position="415"/>
        <end position="429"/>
    </location>
</feature>
<gene>
    <name evidence="4" type="ORF">DSCO28_45970</name>
</gene>
<feature type="domain" description="AAA+ ATPase" evidence="3">
    <location>
        <begin position="42"/>
        <end position="191"/>
    </location>
</feature>
<dbReference type="Gene3D" id="3.40.50.300">
    <property type="entry name" value="P-loop containing nucleotide triphosphate hydrolases"/>
    <property type="match status" value="1"/>
</dbReference>
<dbReference type="EMBL" id="AP021876">
    <property type="protein sequence ID" value="BBO84031.1"/>
    <property type="molecule type" value="Genomic_DNA"/>
</dbReference>
<evidence type="ECO:0000259" key="3">
    <source>
        <dbReference type="SMART" id="SM00382"/>
    </source>
</evidence>
<dbReference type="PANTHER" id="PTHR35894:SF1">
    <property type="entry name" value="PHOSPHORIBULOKINASE _ URIDINE KINASE FAMILY"/>
    <property type="match status" value="1"/>
</dbReference>
<dbReference type="InterPro" id="IPR049945">
    <property type="entry name" value="AAA_22"/>
</dbReference>
<sequence length="501" mass="55147">MYTDFYQLQRKPFQITTDPAFLWLGATHREALTTLKYGVLDQKGFLLLTGDVGTGKTTLINALLKSLHENVLAAMISDPSLSRLDFYRLICIAFGVPGEIHNKSDFLHHFSRFLYQAHAEKRTVLLIIDETQRLKHDLLEEIRMLSNIEKADAKLLNIFFVGQGEVNALLLQPENRALRKRITITYHLNPLTRLETCSYIAHRLKTAGAAGNIFSSDAMACIYDFSNGFPRQINILCDLALLCGFEASRKTIDKAIVKKCRERISFPLKKRPAAVVATQRKPASPRLAVASGARTNRFLPWAVGLATILVVGTAGLLVSVRIGGQQAPDSRAGRIDAPVENALPENQNRTKVTATLMAPSRSDPRPVPSSRLPEPKILPVETKSAGPSGLDRNPEASTSQKALVASPVLPAEPRATIEKPPESIDREPEPPLAPPEIDQPDDPDPLANRRASTTARFLIPEMPTEPSPPPEMAAPHEPAPSDVVDWLLHKKQDRTPSASTP</sequence>
<dbReference type="RefSeq" id="WP_173179731.1">
    <property type="nucleotide sequence ID" value="NZ_AP021876.1"/>
</dbReference>
<evidence type="ECO:0000313" key="5">
    <source>
        <dbReference type="Proteomes" id="UP000425960"/>
    </source>
</evidence>
<dbReference type="SUPFAM" id="SSF52540">
    <property type="entry name" value="P-loop containing nucleoside triphosphate hydrolases"/>
    <property type="match status" value="1"/>
</dbReference>
<dbReference type="InterPro" id="IPR052026">
    <property type="entry name" value="ExeA_AAA_ATPase_DNA-bind"/>
</dbReference>
<feature type="region of interest" description="Disordered" evidence="1">
    <location>
        <begin position="338"/>
        <end position="501"/>
    </location>
</feature>
<evidence type="ECO:0000256" key="2">
    <source>
        <dbReference type="SAM" id="Phobius"/>
    </source>
</evidence>
<protein>
    <recommendedName>
        <fullName evidence="3">AAA+ ATPase domain-containing protein</fullName>
    </recommendedName>
</protein>
<reference evidence="4 5" key="1">
    <citation type="submission" date="2019-11" db="EMBL/GenBank/DDBJ databases">
        <title>Comparative genomics of hydrocarbon-degrading Desulfosarcina strains.</title>
        <authorList>
            <person name="Watanabe M."/>
            <person name="Kojima H."/>
            <person name="Fukui M."/>
        </authorList>
    </citation>
    <scope>NUCLEOTIDE SEQUENCE [LARGE SCALE GENOMIC DNA]</scope>
    <source>
        <strain evidence="4 5">28bB2T</strain>
    </source>
</reference>
<dbReference type="CDD" id="cd00009">
    <property type="entry name" value="AAA"/>
    <property type="match status" value="1"/>
</dbReference>